<dbReference type="GO" id="GO:0005764">
    <property type="term" value="C:lysosome"/>
    <property type="evidence" value="ECO:0007669"/>
    <property type="project" value="TreeGrafter"/>
</dbReference>
<dbReference type="Proteomes" id="UP001153636">
    <property type="component" value="Chromosome 6"/>
</dbReference>
<feature type="signal peptide" evidence="9">
    <location>
        <begin position="1"/>
        <end position="18"/>
    </location>
</feature>
<dbReference type="GO" id="GO:0003725">
    <property type="term" value="F:double-stranded RNA binding"/>
    <property type="evidence" value="ECO:0007669"/>
    <property type="project" value="TreeGrafter"/>
</dbReference>
<dbReference type="Pfam" id="PF13965">
    <property type="entry name" value="SID-1_RNA_chan"/>
    <property type="match status" value="1"/>
</dbReference>
<keyword evidence="7" id="KW-0325">Glycoprotein</keyword>
<reference evidence="10" key="1">
    <citation type="submission" date="2022-01" db="EMBL/GenBank/DDBJ databases">
        <authorList>
            <person name="King R."/>
        </authorList>
    </citation>
    <scope>NUCLEOTIDE SEQUENCE</scope>
</reference>
<dbReference type="InterPro" id="IPR025958">
    <property type="entry name" value="SID1_TM_fam"/>
</dbReference>
<feature type="transmembrane region" description="Helical" evidence="8">
    <location>
        <begin position="519"/>
        <end position="539"/>
    </location>
</feature>
<evidence type="ECO:0000256" key="6">
    <source>
        <dbReference type="ARBA" id="ARBA00023136"/>
    </source>
</evidence>
<evidence type="ECO:0000313" key="10">
    <source>
        <dbReference type="EMBL" id="CAH1112401.1"/>
    </source>
</evidence>
<evidence type="ECO:0008006" key="12">
    <source>
        <dbReference type="Google" id="ProtNLM"/>
    </source>
</evidence>
<feature type="transmembrane region" description="Helical" evidence="8">
    <location>
        <begin position="686"/>
        <end position="706"/>
    </location>
</feature>
<evidence type="ECO:0000256" key="7">
    <source>
        <dbReference type="ARBA" id="ARBA00023180"/>
    </source>
</evidence>
<gene>
    <name evidence="10" type="ORF">PSYICH_LOCUS11788</name>
</gene>
<feature type="transmembrane region" description="Helical" evidence="8">
    <location>
        <begin position="661"/>
        <end position="680"/>
    </location>
</feature>
<dbReference type="EMBL" id="OV651818">
    <property type="protein sequence ID" value="CAH1112401.1"/>
    <property type="molecule type" value="Genomic_DNA"/>
</dbReference>
<feature type="transmembrane region" description="Helical" evidence="8">
    <location>
        <begin position="479"/>
        <end position="498"/>
    </location>
</feature>
<feature type="transmembrane region" description="Helical" evidence="8">
    <location>
        <begin position="545"/>
        <end position="563"/>
    </location>
</feature>
<feature type="transmembrane region" description="Helical" evidence="8">
    <location>
        <begin position="575"/>
        <end position="595"/>
    </location>
</feature>
<dbReference type="PANTHER" id="PTHR12185:SF14">
    <property type="entry name" value="CHOLESTEROL UPTAKE PROTEIN 1"/>
    <property type="match status" value="1"/>
</dbReference>
<keyword evidence="5 8" id="KW-1133">Transmembrane helix</keyword>
<dbReference type="AlphaFoldDB" id="A0A9P0GJW2"/>
<name>A0A9P0GJW2_9CUCU</name>
<feature type="transmembrane region" description="Helical" evidence="8">
    <location>
        <begin position="770"/>
        <end position="789"/>
    </location>
</feature>
<comment type="subcellular location">
    <subcellularLocation>
        <location evidence="1">Membrane</location>
        <topology evidence="1">Multi-pass membrane protein</topology>
    </subcellularLocation>
</comment>
<evidence type="ECO:0000256" key="5">
    <source>
        <dbReference type="ARBA" id="ARBA00022989"/>
    </source>
</evidence>
<accession>A0A9P0GJW2</accession>
<dbReference type="PANTHER" id="PTHR12185">
    <property type="entry name" value="SID1 TRANSMEMBRANE FAMILY MEMEBER"/>
    <property type="match status" value="1"/>
</dbReference>
<dbReference type="OrthoDB" id="416618at2759"/>
<organism evidence="10 11">
    <name type="scientific">Psylliodes chrysocephalus</name>
    <dbReference type="NCBI Taxonomy" id="3402493"/>
    <lineage>
        <taxon>Eukaryota</taxon>
        <taxon>Metazoa</taxon>
        <taxon>Ecdysozoa</taxon>
        <taxon>Arthropoda</taxon>
        <taxon>Hexapoda</taxon>
        <taxon>Insecta</taxon>
        <taxon>Pterygota</taxon>
        <taxon>Neoptera</taxon>
        <taxon>Endopterygota</taxon>
        <taxon>Coleoptera</taxon>
        <taxon>Polyphaga</taxon>
        <taxon>Cucujiformia</taxon>
        <taxon>Chrysomeloidea</taxon>
        <taxon>Chrysomelidae</taxon>
        <taxon>Galerucinae</taxon>
        <taxon>Alticini</taxon>
        <taxon>Psylliodes</taxon>
    </lineage>
</organism>
<keyword evidence="6 8" id="KW-0472">Membrane</keyword>
<feature type="transmembrane region" description="Helical" evidence="8">
    <location>
        <begin position="601"/>
        <end position="619"/>
    </location>
</feature>
<protein>
    <recommendedName>
        <fullName evidence="12">SID1 transmembrane family member 1-like</fullName>
    </recommendedName>
</protein>
<feature type="transmembrane region" description="Helical" evidence="8">
    <location>
        <begin position="718"/>
        <end position="739"/>
    </location>
</feature>
<feature type="chain" id="PRO_5040396643" description="SID1 transmembrane family member 1-like" evidence="9">
    <location>
        <begin position="19"/>
        <end position="804"/>
    </location>
</feature>
<evidence type="ECO:0000313" key="11">
    <source>
        <dbReference type="Proteomes" id="UP001153636"/>
    </source>
</evidence>
<evidence type="ECO:0000256" key="3">
    <source>
        <dbReference type="ARBA" id="ARBA00022692"/>
    </source>
</evidence>
<evidence type="ECO:0000256" key="8">
    <source>
        <dbReference type="SAM" id="Phobius"/>
    </source>
</evidence>
<keyword evidence="3 8" id="KW-0812">Transmembrane</keyword>
<evidence type="ECO:0000256" key="2">
    <source>
        <dbReference type="ARBA" id="ARBA00006618"/>
    </source>
</evidence>
<evidence type="ECO:0000256" key="9">
    <source>
        <dbReference type="SAM" id="SignalP"/>
    </source>
</evidence>
<evidence type="ECO:0000256" key="1">
    <source>
        <dbReference type="ARBA" id="ARBA00004141"/>
    </source>
</evidence>
<proteinExistence type="inferred from homology"/>
<sequence>MAYLKCFLLILMCDFSLAQNHIVFKELNLKYSENKTIWLNNSVEYILEFSDTNKLAYSELPPRIWIESNATSNAPLMIVARQSKEMLSWQLPLEIEGEEGEAIYNYTSRTMCHDILKHYRKEGRIRINHESPIISVSTSSIETIQFTVNVQYQTNFSLQLNQEYNFTITPSEPRYFFYNFTTNSTLLKKGDSNYETVILEVTSDDICMTVSIQNISCPVFDTNQDVTFRGFYETVNRKGGITIPKYKFPHGFYVVFVAKPDDYACNKAAGFAGDSSYPNRLKRISLIIKPSITYSDYIRAVLLTLGCIGAFYIIFGLPYFVYTVKGTVPREMAYVHDSFPSTPSARIVRLEIKQNTNDDGTEMSARTASTSINAHIDGPSVDMADFDTLNEVDSDRNLRLGRGEPYLIDLARKHPNELKKGSYLYLYNVLTVALFYALPVVQLVITYQRVLNETGQQDLCYYNFLCAHPLGLLSDFNHVFSNMGYVMLGILFLIITYLRELSHKDDDFDRQFGIPQHYGLFYAMGVALIMEGVLSGSYHVCPNQLNFQFDSSFMYVMAVLCMVKLYQNRHPDINANAYTTFGVLAIAVVLAMIGILEGTTYFWAIFIVMYITMCFYLTIKVYYMGCWRLSDVSMQRMKQVWIYDFWSGPINVLRPCHKARFVLLLLGNFFNWALASFAMYKQPKNFPVFLLTIFMANTLLYFLFYIVMKYVNKERVRVLPWIFLIVSTLCAGCALFFFLHKSISWKRTAAQSRQLNSECALLRFYDYHDIWHFMSAIGMFFTFMTLLTLDDDLSHTHHSQIPVF</sequence>
<evidence type="ECO:0000256" key="4">
    <source>
        <dbReference type="ARBA" id="ARBA00022729"/>
    </source>
</evidence>
<comment type="similarity">
    <text evidence="2">Belongs to the SID1 family.</text>
</comment>
<keyword evidence="4 9" id="KW-0732">Signal</keyword>
<keyword evidence="11" id="KW-1185">Reference proteome</keyword>
<feature type="transmembrane region" description="Helical" evidence="8">
    <location>
        <begin position="297"/>
        <end position="322"/>
    </location>
</feature>
<dbReference type="GO" id="GO:0051033">
    <property type="term" value="F:RNA transmembrane transporter activity"/>
    <property type="evidence" value="ECO:0007669"/>
    <property type="project" value="TreeGrafter"/>
</dbReference>
<dbReference type="GO" id="GO:0005886">
    <property type="term" value="C:plasma membrane"/>
    <property type="evidence" value="ECO:0007669"/>
    <property type="project" value="TreeGrafter"/>
</dbReference>
<feature type="transmembrane region" description="Helical" evidence="8">
    <location>
        <begin position="423"/>
        <end position="445"/>
    </location>
</feature>